<name>A0ABD4ERC6_9GAMM</name>
<dbReference type="InterPro" id="IPR022385">
    <property type="entry name" value="Rhs_assc_core"/>
</dbReference>
<dbReference type="PANTHER" id="PTHR32305">
    <property type="match status" value="1"/>
</dbReference>
<dbReference type="NCBIfam" id="TIGR03696">
    <property type="entry name" value="Rhs_assc_core"/>
    <property type="match status" value="1"/>
</dbReference>
<accession>A0ABD4ERC6</accession>
<organism evidence="1 2">
    <name type="scientific">Pseudoalteromonas tetraodonis</name>
    <dbReference type="NCBI Taxonomy" id="43659"/>
    <lineage>
        <taxon>Bacteria</taxon>
        <taxon>Pseudomonadati</taxon>
        <taxon>Pseudomonadota</taxon>
        <taxon>Gammaproteobacteria</taxon>
        <taxon>Alteromonadales</taxon>
        <taxon>Pseudoalteromonadaceae</taxon>
        <taxon>Pseudoalteromonas</taxon>
    </lineage>
</organism>
<sequence>MVWENQADVYGYEEPEADADFSKENSFTQPIRFQGQYLDEESGLHYNRYRYYSPKQQRFINQDPIGLVGGINHYQYAPNPVNWVDPFGLACKENTWNEFQKDHKGMFSSSSEAAAAYKDLVENMSPWPIGFDYKATIRDMKVGETFSMIVDDGSEDMPGRFATFDNITNTEYGRQKLAIKESWKPTLDNVVTYEVLRPFKVYEGPVGPQVDNGKYLKGGGTQVTFADDKDWSSARPNKYNDYTEEPKLDVKSKRELADDELDLTDESVRKALYEKHGVVVGPYKKLQGITKEGYQREHFIPHSCFMERSKYAKEKRSNVPIGKDFGNYNEADAITYFVFDDQSKGTEHRYLTDVEKDYAKSLDKKGEYATVNEWLDHMESETAKSLSMETIERAPGVYEARIPEEEAALVAKAIRIDAENYLDNAGVNKDAKMSNLVGGGGVPDDDTIEIGEDF</sequence>
<reference evidence="1 2" key="1">
    <citation type="submission" date="2016-03" db="EMBL/GenBank/DDBJ databases">
        <authorList>
            <person name="Zhang H."/>
            <person name="Liu R."/>
            <person name="Wang M."/>
            <person name="Wang H."/>
            <person name="Wang L."/>
            <person name="Song L."/>
        </authorList>
    </citation>
    <scope>NUCLEOTIDE SEQUENCE [LARGE SCALE GENOMIC DNA]</scope>
    <source>
        <strain evidence="1 2">DSM 16099</strain>
    </source>
</reference>
<protein>
    <recommendedName>
        <fullName evidence="3">RHS repeat-associated core domain-containing protein</fullName>
    </recommendedName>
</protein>
<proteinExistence type="predicted"/>
<comment type="caution">
    <text evidence="1">The sequence shown here is derived from an EMBL/GenBank/DDBJ whole genome shotgun (WGS) entry which is preliminary data.</text>
</comment>
<dbReference type="PANTHER" id="PTHR32305:SF15">
    <property type="entry name" value="PROTEIN RHSA-RELATED"/>
    <property type="match status" value="1"/>
</dbReference>
<dbReference type="Proteomes" id="UP000075763">
    <property type="component" value="Unassembled WGS sequence"/>
</dbReference>
<evidence type="ECO:0000313" key="2">
    <source>
        <dbReference type="Proteomes" id="UP000075763"/>
    </source>
</evidence>
<gene>
    <name evidence="1" type="ORF">A2I96_08760</name>
</gene>
<dbReference type="PRINTS" id="PR00394">
    <property type="entry name" value="RHSPROTEIN"/>
</dbReference>
<evidence type="ECO:0000313" key="1">
    <source>
        <dbReference type="EMBL" id="KYL36485.1"/>
    </source>
</evidence>
<dbReference type="EMBL" id="LVCN01000009">
    <property type="protein sequence ID" value="KYL36485.1"/>
    <property type="molecule type" value="Genomic_DNA"/>
</dbReference>
<dbReference type="Gene3D" id="2.180.10.10">
    <property type="entry name" value="RHS repeat-associated core"/>
    <property type="match status" value="1"/>
</dbReference>
<dbReference type="InterPro" id="IPR050708">
    <property type="entry name" value="T6SS_VgrG/RHS"/>
</dbReference>
<evidence type="ECO:0008006" key="3">
    <source>
        <dbReference type="Google" id="ProtNLM"/>
    </source>
</evidence>
<dbReference type="AlphaFoldDB" id="A0ABD4ERC6"/>